<name>A0A1T5B623_9SPHN</name>
<proteinExistence type="predicted"/>
<evidence type="ECO:0000313" key="1">
    <source>
        <dbReference type="EMBL" id="SKB42731.1"/>
    </source>
</evidence>
<dbReference type="Proteomes" id="UP000190044">
    <property type="component" value="Unassembled WGS sequence"/>
</dbReference>
<protein>
    <submittedName>
        <fullName evidence="1">Uncharacterized protein</fullName>
    </submittedName>
</protein>
<organism evidence="1 2">
    <name type="scientific">Sphingopyxis flava</name>
    <dbReference type="NCBI Taxonomy" id="1507287"/>
    <lineage>
        <taxon>Bacteria</taxon>
        <taxon>Pseudomonadati</taxon>
        <taxon>Pseudomonadota</taxon>
        <taxon>Alphaproteobacteria</taxon>
        <taxon>Sphingomonadales</taxon>
        <taxon>Sphingomonadaceae</taxon>
        <taxon>Sphingopyxis</taxon>
    </lineage>
</organism>
<gene>
    <name evidence="1" type="ORF">SAMN06295937_1005197</name>
</gene>
<reference evidence="2" key="1">
    <citation type="submission" date="2017-02" db="EMBL/GenBank/DDBJ databases">
        <authorList>
            <person name="Varghese N."/>
            <person name="Submissions S."/>
        </authorList>
    </citation>
    <scope>NUCLEOTIDE SEQUENCE [LARGE SCALE GENOMIC DNA]</scope>
    <source>
        <strain evidence="2">R11H</strain>
    </source>
</reference>
<dbReference type="AlphaFoldDB" id="A0A1T5B623"/>
<accession>A0A1T5B623</accession>
<evidence type="ECO:0000313" key="2">
    <source>
        <dbReference type="Proteomes" id="UP000190044"/>
    </source>
</evidence>
<sequence length="94" mass="10952">MDALGRYGRCDHFAKHRRCLGMLLRPHCQAESTDRFGMRRNRRTFFAAEMYDDDTGGVEPRCNGQRFAATRYFSHRDHRIVAPLPDDAMTALIF</sequence>
<dbReference type="EMBL" id="FUYP01000005">
    <property type="protein sequence ID" value="SKB42731.1"/>
    <property type="molecule type" value="Genomic_DNA"/>
</dbReference>
<dbReference type="RefSeq" id="WP_139375679.1">
    <property type="nucleotide sequence ID" value="NZ_FUYP01000005.1"/>
</dbReference>
<keyword evidence="2" id="KW-1185">Reference proteome</keyword>